<dbReference type="AlphaFoldDB" id="A0A0F7IGU0"/>
<organism evidence="2 3">
    <name type="scientific">Geoglobus ahangari</name>
    <dbReference type="NCBI Taxonomy" id="113653"/>
    <lineage>
        <taxon>Archaea</taxon>
        <taxon>Methanobacteriati</taxon>
        <taxon>Methanobacteriota</taxon>
        <taxon>Archaeoglobi</taxon>
        <taxon>Archaeoglobales</taxon>
        <taxon>Archaeoglobaceae</taxon>
        <taxon>Geoglobus</taxon>
    </lineage>
</organism>
<dbReference type="SUPFAM" id="SSF109755">
    <property type="entry name" value="PhoU-like"/>
    <property type="match status" value="1"/>
</dbReference>
<dbReference type="PANTHER" id="PTHR42930:SF5">
    <property type="entry name" value="PHOSPHATE UPTAKE REGULATOR, PHOU"/>
    <property type="match status" value="1"/>
</dbReference>
<accession>A0A0F7IGU0</accession>
<dbReference type="InterPro" id="IPR026022">
    <property type="entry name" value="PhoU_dom"/>
</dbReference>
<dbReference type="InterPro" id="IPR038078">
    <property type="entry name" value="PhoU-like_sf"/>
</dbReference>
<dbReference type="Gene3D" id="1.20.58.220">
    <property type="entry name" value="Phosphate transport system protein phou homolog 2, domain 2"/>
    <property type="match status" value="1"/>
</dbReference>
<dbReference type="GeneID" id="24804125"/>
<dbReference type="InterPro" id="IPR007159">
    <property type="entry name" value="SpoVT-AbrB_dom"/>
</dbReference>
<proteinExistence type="predicted"/>
<sequence length="323" mass="37071">MESRKLQLIGGSSFMVSLPKSWIKKNNLDQGDEILLDIDDDVIKLMPKKYTEEHRVVKAVVGKLPKYDESFLRRFIIALYIQGLDEIVIQDKVISPKVVGRISRIVHDVIGMEIIDAGEDRIVLRSLTTTEFDIEGVLKRMSQIISGIIESIVDSIRIDDREGLKEIAKLEEDTDRLYMLAVRLENRIIRDMMSPSKWSEMRNILGMRIVAKTLEEIADSLFDFSENLYSAENYDEIAKEYVEVLLNVEDMFSKVMLAYMDSEIEKANDVMEMSHELEEELLAKIREGAEDPLLIYPLIDICRKIKSIGVIAINRGVRELING</sequence>
<dbReference type="PANTHER" id="PTHR42930">
    <property type="entry name" value="PHOSPHATE-SPECIFIC TRANSPORT SYSTEM ACCESSORY PROTEIN PHOU"/>
    <property type="match status" value="1"/>
</dbReference>
<dbReference type="RefSeq" id="WP_048095909.1">
    <property type="nucleotide sequence ID" value="NZ_CP011267.1"/>
</dbReference>
<dbReference type="SUPFAM" id="SSF89447">
    <property type="entry name" value="AbrB/MazE/MraZ-like"/>
    <property type="match status" value="1"/>
</dbReference>
<dbReference type="HOGENOM" id="CLU_069302_1_0_2"/>
<evidence type="ECO:0000313" key="2">
    <source>
        <dbReference type="EMBL" id="AKG91157.1"/>
    </source>
</evidence>
<dbReference type="SMART" id="SM00966">
    <property type="entry name" value="SpoVT_AbrB"/>
    <property type="match status" value="1"/>
</dbReference>
<dbReference type="GO" id="GO:0045936">
    <property type="term" value="P:negative regulation of phosphate metabolic process"/>
    <property type="evidence" value="ECO:0007669"/>
    <property type="project" value="InterPro"/>
</dbReference>
<evidence type="ECO:0000259" key="1">
    <source>
        <dbReference type="SMART" id="SM00966"/>
    </source>
</evidence>
<dbReference type="Proteomes" id="UP000034723">
    <property type="component" value="Chromosome"/>
</dbReference>
<dbReference type="Pfam" id="PF01895">
    <property type="entry name" value="PhoU"/>
    <property type="match status" value="1"/>
</dbReference>
<reference evidence="2 3" key="1">
    <citation type="submission" date="2015-04" db="EMBL/GenBank/DDBJ databases">
        <title>The complete genome sequence of the hyperthermophilic, obligate iron-reducing archaeon Geoglobus ahangari strain 234T.</title>
        <authorList>
            <person name="Manzella M.P."/>
            <person name="Holmes D.E."/>
            <person name="Rocheleau J.M."/>
            <person name="Chung A."/>
            <person name="Reguera G."/>
            <person name="Kashefi K."/>
        </authorList>
    </citation>
    <scope>NUCLEOTIDE SEQUENCE [LARGE SCALE GENOMIC DNA]</scope>
    <source>
        <strain evidence="2 3">234</strain>
    </source>
</reference>
<protein>
    <submittedName>
        <fullName evidence="2">Phosphate uptake regulator</fullName>
    </submittedName>
</protein>
<dbReference type="InParanoid" id="A0A0F7IGU0"/>
<dbReference type="InterPro" id="IPR037914">
    <property type="entry name" value="SpoVT-AbrB_sf"/>
</dbReference>
<name>A0A0F7IGU0_9EURY</name>
<dbReference type="GO" id="GO:0030643">
    <property type="term" value="P:intracellular phosphate ion homeostasis"/>
    <property type="evidence" value="ECO:0007669"/>
    <property type="project" value="InterPro"/>
</dbReference>
<feature type="domain" description="SpoVT-AbrB" evidence="1">
    <location>
        <begin position="8"/>
        <end position="53"/>
    </location>
</feature>
<dbReference type="STRING" id="113653.GAH_01555"/>
<dbReference type="Pfam" id="PF04014">
    <property type="entry name" value="MazE_antitoxin"/>
    <property type="match status" value="1"/>
</dbReference>
<keyword evidence="3" id="KW-1185">Reference proteome</keyword>
<dbReference type="KEGG" id="gah:GAH_01555"/>
<dbReference type="EMBL" id="CP011267">
    <property type="protein sequence ID" value="AKG91157.1"/>
    <property type="molecule type" value="Genomic_DNA"/>
</dbReference>
<dbReference type="OrthoDB" id="40991at2157"/>
<evidence type="ECO:0000313" key="3">
    <source>
        <dbReference type="Proteomes" id="UP000034723"/>
    </source>
</evidence>
<gene>
    <name evidence="2" type="ORF">GAH_01555</name>
</gene>
<dbReference type="GO" id="GO:0003677">
    <property type="term" value="F:DNA binding"/>
    <property type="evidence" value="ECO:0007669"/>
    <property type="project" value="InterPro"/>
</dbReference>
<dbReference type="InterPro" id="IPR028366">
    <property type="entry name" value="PhoU"/>
</dbReference>